<keyword evidence="3" id="KW-0813">Transport</keyword>
<protein>
    <recommendedName>
        <fullName evidence="12">Ascorbate-specific PTS system EIIC component</fullName>
    </recommendedName>
    <alternativeName>
        <fullName evidence="13">Ascorbate-specific permease IIC component UlaA</fullName>
    </alternativeName>
</protein>
<comment type="similarity">
    <text evidence="11">Belongs to the UlaA family.</text>
</comment>
<keyword evidence="7 14" id="KW-0812">Transmembrane</keyword>
<evidence type="ECO:0000256" key="11">
    <source>
        <dbReference type="ARBA" id="ARBA00038218"/>
    </source>
</evidence>
<dbReference type="EMBL" id="JBBMFE010000007">
    <property type="protein sequence ID" value="MEQ2472617.1"/>
    <property type="molecule type" value="Genomic_DNA"/>
</dbReference>
<dbReference type="Pfam" id="PF03611">
    <property type="entry name" value="EIIC-GAT"/>
    <property type="match status" value="1"/>
</dbReference>
<evidence type="ECO:0000256" key="10">
    <source>
        <dbReference type="ARBA" id="ARBA00037387"/>
    </source>
</evidence>
<feature type="transmembrane region" description="Helical" evidence="14">
    <location>
        <begin position="15"/>
        <end position="34"/>
    </location>
</feature>
<keyword evidence="8 14" id="KW-1133">Transmembrane helix</keyword>
<feature type="transmembrane region" description="Helical" evidence="14">
    <location>
        <begin position="435"/>
        <end position="458"/>
    </location>
</feature>
<dbReference type="InterPro" id="IPR051562">
    <property type="entry name" value="Ascorbate-PTS_EIIC"/>
</dbReference>
<reference evidence="15 16" key="1">
    <citation type="submission" date="2024-03" db="EMBL/GenBank/DDBJ databases">
        <title>Human intestinal bacterial collection.</title>
        <authorList>
            <person name="Pauvert C."/>
            <person name="Hitch T.C.A."/>
            <person name="Clavel T."/>
        </authorList>
    </citation>
    <scope>NUCLEOTIDE SEQUENCE [LARGE SCALE GENOMIC DNA]</scope>
    <source>
        <strain evidence="15 16">CLA-AA-H132</strain>
    </source>
</reference>
<feature type="transmembrane region" description="Helical" evidence="14">
    <location>
        <begin position="341"/>
        <end position="360"/>
    </location>
</feature>
<evidence type="ECO:0000256" key="14">
    <source>
        <dbReference type="SAM" id="Phobius"/>
    </source>
</evidence>
<keyword evidence="6" id="KW-0598">Phosphotransferase system</keyword>
<evidence type="ECO:0000256" key="1">
    <source>
        <dbReference type="ARBA" id="ARBA00004651"/>
    </source>
</evidence>
<feature type="transmembrane region" description="Helical" evidence="14">
    <location>
        <begin position="145"/>
        <end position="175"/>
    </location>
</feature>
<dbReference type="InterPro" id="IPR004703">
    <property type="entry name" value="PTS_sugar-sp_permease"/>
</dbReference>
<keyword evidence="5" id="KW-0762">Sugar transport</keyword>
<comment type="subunit">
    <text evidence="2">Homodimer.</text>
</comment>
<evidence type="ECO:0000313" key="15">
    <source>
        <dbReference type="EMBL" id="MEQ2472617.1"/>
    </source>
</evidence>
<feature type="transmembrane region" description="Helical" evidence="14">
    <location>
        <begin position="41"/>
        <end position="62"/>
    </location>
</feature>
<comment type="function">
    <text evidence="10">The phosphoenolpyruvate-dependent sugar phosphotransferase system (sugar PTS), a major carbohydrate active transport system, catalyzes the phosphorylation of incoming sugar substrates concomitantly with their translocation across the cell membrane. The enzyme II UlaABC PTS system is involved in ascorbate transport.</text>
</comment>
<feature type="transmembrane region" description="Helical" evidence="14">
    <location>
        <begin position="100"/>
        <end position="124"/>
    </location>
</feature>
<organism evidence="15 16">
    <name type="scientific">Laedolimicola intestinihominis</name>
    <dbReference type="NCBI Taxonomy" id="3133166"/>
    <lineage>
        <taxon>Bacteria</taxon>
        <taxon>Bacillati</taxon>
        <taxon>Bacillota</taxon>
        <taxon>Clostridia</taxon>
        <taxon>Lachnospirales</taxon>
        <taxon>Lachnospiraceae</taxon>
        <taxon>Laedolimicola</taxon>
    </lineage>
</organism>
<proteinExistence type="inferred from homology"/>
<evidence type="ECO:0000256" key="2">
    <source>
        <dbReference type="ARBA" id="ARBA00011738"/>
    </source>
</evidence>
<name>A0ABV1FHR2_9FIRM</name>
<evidence type="ECO:0000256" key="4">
    <source>
        <dbReference type="ARBA" id="ARBA00022475"/>
    </source>
</evidence>
<feature type="transmembrane region" description="Helical" evidence="14">
    <location>
        <begin position="366"/>
        <end position="385"/>
    </location>
</feature>
<comment type="caution">
    <text evidence="15">The sequence shown here is derived from an EMBL/GenBank/DDBJ whole genome shotgun (WGS) entry which is preliminary data.</text>
</comment>
<keyword evidence="4" id="KW-1003">Cell membrane</keyword>
<dbReference type="NCBIfam" id="NF006923">
    <property type="entry name" value="PRK09410.2-1"/>
    <property type="match status" value="1"/>
</dbReference>
<feature type="transmembrane region" description="Helical" evidence="14">
    <location>
        <begin position="195"/>
        <end position="215"/>
    </location>
</feature>
<feature type="transmembrane region" description="Helical" evidence="14">
    <location>
        <begin position="277"/>
        <end position="295"/>
    </location>
</feature>
<evidence type="ECO:0000256" key="7">
    <source>
        <dbReference type="ARBA" id="ARBA00022692"/>
    </source>
</evidence>
<evidence type="ECO:0000256" key="13">
    <source>
        <dbReference type="ARBA" id="ARBA00042859"/>
    </source>
</evidence>
<evidence type="ECO:0000256" key="3">
    <source>
        <dbReference type="ARBA" id="ARBA00022448"/>
    </source>
</evidence>
<keyword evidence="9 14" id="KW-0472">Membrane</keyword>
<dbReference type="PANTHER" id="PTHR33843">
    <property type="entry name" value="ASCORBATE-SPECIFIC PTS SYSTEM EIIC COMPONENT"/>
    <property type="match status" value="1"/>
</dbReference>
<gene>
    <name evidence="15" type="ORF">WMO29_08955</name>
</gene>
<evidence type="ECO:0000256" key="9">
    <source>
        <dbReference type="ARBA" id="ARBA00023136"/>
    </source>
</evidence>
<accession>A0ABV1FHR2</accession>
<evidence type="ECO:0000256" key="8">
    <source>
        <dbReference type="ARBA" id="ARBA00022989"/>
    </source>
</evidence>
<comment type="subcellular location">
    <subcellularLocation>
        <location evidence="1">Cell membrane</location>
        <topology evidence="1">Multi-pass membrane protein</topology>
    </subcellularLocation>
</comment>
<dbReference type="RefSeq" id="WP_178038055.1">
    <property type="nucleotide sequence ID" value="NZ_JBBMFE010000007.1"/>
</dbReference>
<feature type="transmembrane region" description="Helical" evidence="14">
    <location>
        <begin position="392"/>
        <end position="415"/>
    </location>
</feature>
<evidence type="ECO:0000256" key="6">
    <source>
        <dbReference type="ARBA" id="ARBA00022683"/>
    </source>
</evidence>
<dbReference type="Proteomes" id="UP001438008">
    <property type="component" value="Unassembled WGS sequence"/>
</dbReference>
<evidence type="ECO:0000256" key="5">
    <source>
        <dbReference type="ARBA" id="ARBA00022597"/>
    </source>
</evidence>
<sequence length="476" mass="52033">MNIITNIWTVFFNNVLSQPAIFIGLIVVLGYILLKRKWYEIGAGFIRTVVGYMMLQSGAGLLKGTVDPLLNGIQQKWQISAVVIDPNFGLTAANSALESIGVTTSFAMVTLLVAFVWNIILVFFRKVTKVRTLFTTGHIMVKQSTVATWIIFFLLPNFRNMTGIILVGLLCGTYWSVFSNLTVEATQELTDGAGFAIGHQQMLGVWFAYRFGGIFKSKKKDGEKKELKLGGAMKVLDDYVVSTTLIMLLFFGFIMVILGQDLLREIDTANFGKNLAFPVYIFQRCASFAVALVILKTGIRMFVGEMVESFDGISGSVLKGSLPAVDCAATYSFGDSNAETLGFLFGAVGQLIAIAGLLIFKSPLMIIPGFVPLFYDNATIGLYANMKGGFRALMACCIGSGLLQVLGSAVAIGLFQMGSFGGYVGNLDWATLWPLMGYIMKYLAVPGVIVCIVGMLAIPQLQYRRNKENYFNVGEE</sequence>
<keyword evidence="16" id="KW-1185">Reference proteome</keyword>
<evidence type="ECO:0000313" key="16">
    <source>
        <dbReference type="Proteomes" id="UP001438008"/>
    </source>
</evidence>
<dbReference type="PANTHER" id="PTHR33843:SF4">
    <property type="entry name" value="ASCORBATE-SPECIFIC PTS SYSTEM EIIC COMPONENT"/>
    <property type="match status" value="1"/>
</dbReference>
<evidence type="ECO:0000256" key="12">
    <source>
        <dbReference type="ARBA" id="ARBA00039702"/>
    </source>
</evidence>
<feature type="transmembrane region" description="Helical" evidence="14">
    <location>
        <begin position="236"/>
        <end position="257"/>
    </location>
</feature>